<dbReference type="SUPFAM" id="SSF53850">
    <property type="entry name" value="Periplasmic binding protein-like II"/>
    <property type="match status" value="1"/>
</dbReference>
<protein>
    <submittedName>
        <fullName evidence="5">Cystine transporter subunit</fullName>
    </submittedName>
</protein>
<feature type="domain" description="Solute-binding protein family 3/N-terminal" evidence="4">
    <location>
        <begin position="33"/>
        <end position="256"/>
    </location>
</feature>
<evidence type="ECO:0000256" key="3">
    <source>
        <dbReference type="SAM" id="Phobius"/>
    </source>
</evidence>
<dbReference type="EMBL" id="CP020931">
    <property type="protein sequence ID" value="ARM84262.1"/>
    <property type="molecule type" value="Genomic_DNA"/>
</dbReference>
<keyword evidence="3" id="KW-0472">Membrane</keyword>
<dbReference type="PANTHER" id="PTHR35936:SF25">
    <property type="entry name" value="ABC TRANSPORTER SUBSTRATE-BINDING PROTEIN"/>
    <property type="match status" value="1"/>
</dbReference>
<reference evidence="5 6" key="1">
    <citation type="submission" date="2017-04" db="EMBL/GenBank/DDBJ databases">
        <title>Genome Sequence of Marinobacter salarius strain SMR5 Isolated from a culture of the Diatom Skeletonema marinoi.</title>
        <authorList>
            <person name="Topel M."/>
            <person name="Pinder M.I.M."/>
            <person name="Johansson O.N."/>
            <person name="Kourtchenko O."/>
            <person name="Godhe A."/>
            <person name="Clarke A.K."/>
        </authorList>
    </citation>
    <scope>NUCLEOTIDE SEQUENCE [LARGE SCALE GENOMIC DNA]</scope>
    <source>
        <strain evidence="5 6">SMR5</strain>
    </source>
</reference>
<dbReference type="Pfam" id="PF00497">
    <property type="entry name" value="SBP_bac_3"/>
    <property type="match status" value="1"/>
</dbReference>
<dbReference type="InterPro" id="IPR001638">
    <property type="entry name" value="Solute-binding_3/MltF_N"/>
</dbReference>
<dbReference type="Proteomes" id="UP000193100">
    <property type="component" value="Chromosome"/>
</dbReference>
<dbReference type="AlphaFoldDB" id="A0A1W6KAC0"/>
<proteinExistence type="inferred from homology"/>
<evidence type="ECO:0000259" key="4">
    <source>
        <dbReference type="SMART" id="SM00062"/>
    </source>
</evidence>
<keyword evidence="3" id="KW-0812">Transmembrane</keyword>
<comment type="similarity">
    <text evidence="1">Belongs to the bacterial solute-binding protein 3 family.</text>
</comment>
<accession>A0A1W6KAC0</accession>
<dbReference type="SMART" id="SM00062">
    <property type="entry name" value="PBPb"/>
    <property type="match status" value="1"/>
</dbReference>
<keyword evidence="2" id="KW-0732">Signal</keyword>
<dbReference type="Gene3D" id="3.40.190.10">
    <property type="entry name" value="Periplasmic binding protein-like II"/>
    <property type="match status" value="2"/>
</dbReference>
<name>A0A1W6KAC0_9GAMM</name>
<sequence length="285" mass="31903">MKGQKRCRYFQYLQHLMILIFVSFSPTLLGANTIKISTGHWPPYLSEDLPGGGFVSQIIRESFESEGVDVEFAFLPWSRALAMTKSGKYQASAIWSCTESRSRDFLFSSPLLPYQYVFYHRAAEAFDWEALVELKGKKVGLTQDYSYGETLSDVIESGLVDADVTTSDAANFKKLLLGRIDLFPMDPVVGEAMIRNQFTSQAYQLTFHPKPLRKAFYHVLFNAESAGLRQAFNDGLATLRNNGRYQAIIEKAVAENSTPVTAQILEDKLVNWDATAAPCSPPPAE</sequence>
<evidence type="ECO:0000313" key="6">
    <source>
        <dbReference type="Proteomes" id="UP000193100"/>
    </source>
</evidence>
<feature type="transmembrane region" description="Helical" evidence="3">
    <location>
        <begin position="12"/>
        <end position="31"/>
    </location>
</feature>
<evidence type="ECO:0000313" key="5">
    <source>
        <dbReference type="EMBL" id="ARM84262.1"/>
    </source>
</evidence>
<evidence type="ECO:0000256" key="2">
    <source>
        <dbReference type="ARBA" id="ARBA00022729"/>
    </source>
</evidence>
<organism evidence="5 6">
    <name type="scientific">Marinobacter salarius</name>
    <dbReference type="NCBI Taxonomy" id="1420917"/>
    <lineage>
        <taxon>Bacteria</taxon>
        <taxon>Pseudomonadati</taxon>
        <taxon>Pseudomonadota</taxon>
        <taxon>Gammaproteobacteria</taxon>
        <taxon>Pseudomonadales</taxon>
        <taxon>Marinobacteraceae</taxon>
        <taxon>Marinobacter</taxon>
    </lineage>
</organism>
<keyword evidence="3" id="KW-1133">Transmembrane helix</keyword>
<dbReference type="PANTHER" id="PTHR35936">
    <property type="entry name" value="MEMBRANE-BOUND LYTIC MUREIN TRANSGLYCOSYLASE F"/>
    <property type="match status" value="1"/>
</dbReference>
<dbReference type="RefSeq" id="WP_227517738.1">
    <property type="nucleotide sequence ID" value="NZ_CP020931.1"/>
</dbReference>
<dbReference type="GeneID" id="77256135"/>
<evidence type="ECO:0000256" key="1">
    <source>
        <dbReference type="ARBA" id="ARBA00010333"/>
    </source>
</evidence>
<gene>
    <name evidence="5" type="ORF">MARSALSMR5_02189</name>
</gene>